<keyword evidence="14" id="KW-0029">Amino-acid transport</keyword>
<dbReference type="GO" id="GO:0005886">
    <property type="term" value="C:plasma membrane"/>
    <property type="evidence" value="ECO:0007669"/>
    <property type="project" value="UniProtKB-SubCell"/>
</dbReference>
<dbReference type="InterPro" id="IPR038377">
    <property type="entry name" value="Na/Glc_symporter_sf"/>
</dbReference>
<evidence type="ECO:0000256" key="7">
    <source>
        <dbReference type="ARBA" id="ARBA00022989"/>
    </source>
</evidence>
<dbReference type="InterPro" id="IPR011851">
    <property type="entry name" value="Na/Pro_symporter"/>
</dbReference>
<feature type="transmembrane region" description="Helical" evidence="14">
    <location>
        <begin position="392"/>
        <end position="409"/>
    </location>
</feature>
<dbReference type="Pfam" id="PF00474">
    <property type="entry name" value="SSF"/>
    <property type="match status" value="1"/>
</dbReference>
<evidence type="ECO:0000256" key="3">
    <source>
        <dbReference type="ARBA" id="ARBA00022448"/>
    </source>
</evidence>
<feature type="transmembrane region" description="Helical" evidence="14">
    <location>
        <begin position="421"/>
        <end position="440"/>
    </location>
</feature>
<dbReference type="Gene3D" id="1.20.1730.10">
    <property type="entry name" value="Sodium/glucose cotransporter"/>
    <property type="match status" value="1"/>
</dbReference>
<keyword evidence="9 14" id="KW-0406">Ion transport</keyword>
<evidence type="ECO:0000256" key="14">
    <source>
        <dbReference type="RuleBase" id="RU366012"/>
    </source>
</evidence>
<feature type="transmembrane region" description="Helical" evidence="14">
    <location>
        <begin position="477"/>
        <end position="497"/>
    </location>
</feature>
<dbReference type="InterPro" id="IPR001734">
    <property type="entry name" value="Na/solute_symporter"/>
</dbReference>
<evidence type="ECO:0000313" key="17">
    <source>
        <dbReference type="Proteomes" id="UP000326711"/>
    </source>
</evidence>
<feature type="transmembrane region" description="Helical" evidence="14">
    <location>
        <begin position="447"/>
        <end position="465"/>
    </location>
</feature>
<dbReference type="Proteomes" id="UP000326711">
    <property type="component" value="Chromosome"/>
</dbReference>
<evidence type="ECO:0000256" key="9">
    <source>
        <dbReference type="ARBA" id="ARBA00023065"/>
    </source>
</evidence>
<keyword evidence="11 14" id="KW-0739">Sodium transport</keyword>
<evidence type="ECO:0000313" key="16">
    <source>
        <dbReference type="EMBL" id="QFQ02729.1"/>
    </source>
</evidence>
<comment type="similarity">
    <text evidence="2 13">Belongs to the sodium:solute symporter (SSF) (TC 2.A.21) family.</text>
</comment>
<feature type="transmembrane region" description="Helical" evidence="14">
    <location>
        <begin position="85"/>
        <end position="101"/>
    </location>
</feature>
<feature type="transmembrane region" description="Helical" evidence="14">
    <location>
        <begin position="133"/>
        <end position="150"/>
    </location>
</feature>
<dbReference type="InterPro" id="IPR050277">
    <property type="entry name" value="Sodium:Solute_Symporter"/>
</dbReference>
<evidence type="ECO:0000256" key="11">
    <source>
        <dbReference type="ARBA" id="ARBA00023201"/>
    </source>
</evidence>
<feature type="transmembrane region" description="Helical" evidence="14">
    <location>
        <begin position="13"/>
        <end position="35"/>
    </location>
</feature>
<accession>A0A5J6ZBK7</accession>
<feature type="transmembrane region" description="Helical" evidence="14">
    <location>
        <begin position="343"/>
        <end position="372"/>
    </location>
</feature>
<evidence type="ECO:0000256" key="8">
    <source>
        <dbReference type="ARBA" id="ARBA00023053"/>
    </source>
</evidence>
<comment type="subcellular location">
    <subcellularLocation>
        <location evidence="1 14">Cell membrane</location>
        <topology evidence="1 14">Multi-pass membrane protein</topology>
    </subcellularLocation>
</comment>
<evidence type="ECO:0000256" key="12">
    <source>
        <dbReference type="ARBA" id="ARBA00033708"/>
    </source>
</evidence>
<dbReference type="PANTHER" id="PTHR48086">
    <property type="entry name" value="SODIUM/PROLINE SYMPORTER-RELATED"/>
    <property type="match status" value="1"/>
</dbReference>
<evidence type="ECO:0000256" key="1">
    <source>
        <dbReference type="ARBA" id="ARBA00004651"/>
    </source>
</evidence>
<evidence type="ECO:0000256" key="2">
    <source>
        <dbReference type="ARBA" id="ARBA00006434"/>
    </source>
</evidence>
<feature type="transmembrane region" description="Helical" evidence="14">
    <location>
        <begin position="244"/>
        <end position="267"/>
    </location>
</feature>
<name>A0A5J6ZBK7_9CORY</name>
<evidence type="ECO:0000256" key="6">
    <source>
        <dbReference type="ARBA" id="ARBA00022847"/>
    </source>
</evidence>
<feature type="transmembrane region" description="Helical" evidence="14">
    <location>
        <begin position="201"/>
        <end position="218"/>
    </location>
</feature>
<proteinExistence type="inferred from homology"/>
<keyword evidence="4 14" id="KW-1003">Cell membrane</keyword>
<feature type="region of interest" description="Disordered" evidence="15">
    <location>
        <begin position="520"/>
        <end position="542"/>
    </location>
</feature>
<keyword evidence="6 14" id="KW-0769">Symport</keyword>
<dbReference type="NCBIfam" id="TIGR00813">
    <property type="entry name" value="sss"/>
    <property type="match status" value="1"/>
</dbReference>
<dbReference type="EMBL" id="CP045032">
    <property type="protein sequence ID" value="QFQ02729.1"/>
    <property type="molecule type" value="Genomic_DNA"/>
</dbReference>
<dbReference type="PROSITE" id="PS50283">
    <property type="entry name" value="NA_SOLUT_SYMP_3"/>
    <property type="match status" value="1"/>
</dbReference>
<dbReference type="PANTHER" id="PTHR48086:SF3">
    <property type="entry name" value="SODIUM_PROLINE SYMPORTER"/>
    <property type="match status" value="1"/>
</dbReference>
<organism evidence="16 17">
    <name type="scientific">Corynebacterium urogenitale</name>
    <dbReference type="NCBI Taxonomy" id="2487892"/>
    <lineage>
        <taxon>Bacteria</taxon>
        <taxon>Bacillati</taxon>
        <taxon>Actinomycetota</taxon>
        <taxon>Actinomycetes</taxon>
        <taxon>Mycobacteriales</taxon>
        <taxon>Corynebacteriaceae</taxon>
        <taxon>Corynebacterium</taxon>
    </lineage>
</organism>
<keyword evidence="17" id="KW-1185">Reference proteome</keyword>
<dbReference type="GO" id="GO:0015193">
    <property type="term" value="F:L-proline transmembrane transporter activity"/>
    <property type="evidence" value="ECO:0007669"/>
    <property type="project" value="TreeGrafter"/>
</dbReference>
<dbReference type="AlphaFoldDB" id="A0A5J6ZBK7"/>
<protein>
    <recommendedName>
        <fullName evidence="14">Sodium/proline symporter</fullName>
    </recommendedName>
    <alternativeName>
        <fullName evidence="14">Proline permease</fullName>
    </alternativeName>
</protein>
<dbReference type="GO" id="GO:0005298">
    <property type="term" value="F:proline:sodium symporter activity"/>
    <property type="evidence" value="ECO:0007669"/>
    <property type="project" value="UniProtKB-UniRule"/>
</dbReference>
<evidence type="ECO:0000256" key="4">
    <source>
        <dbReference type="ARBA" id="ARBA00022475"/>
    </source>
</evidence>
<dbReference type="CDD" id="cd11475">
    <property type="entry name" value="SLC5sbd_PutP"/>
    <property type="match status" value="1"/>
</dbReference>
<feature type="transmembrane region" description="Helical" evidence="14">
    <location>
        <begin position="288"/>
        <end position="314"/>
    </location>
</feature>
<feature type="compositionally biased region" description="Acidic residues" evidence="15">
    <location>
        <begin position="521"/>
        <end position="535"/>
    </location>
</feature>
<keyword evidence="10 14" id="KW-0472">Membrane</keyword>
<evidence type="ECO:0000256" key="15">
    <source>
        <dbReference type="SAM" id="MobiDB-lite"/>
    </source>
</evidence>
<reference evidence="17" key="1">
    <citation type="submission" date="2019-10" db="EMBL/GenBank/DDBJ databases">
        <title>Complete genome sequence of Corynebacterium urogenitalis DSM 108747, isolated from the genital tract of a cow.</title>
        <authorList>
            <person name="Ruckert C."/>
            <person name="Ballas P."/>
            <person name="Wagener K."/>
            <person name="Drillich M."/>
            <person name="Kaempfer P."/>
            <person name="Busse H.-J."/>
            <person name="Ehling-Schulz M."/>
        </authorList>
    </citation>
    <scope>NUCLEOTIDE SEQUENCE [LARGE SCALE GENOMIC DNA]</scope>
    <source>
        <strain evidence="17">LMM 1652</strain>
    </source>
</reference>
<dbReference type="GO" id="GO:0015824">
    <property type="term" value="P:proline transport"/>
    <property type="evidence" value="ECO:0007669"/>
    <property type="project" value="UniProtKB-UniRule"/>
</dbReference>
<dbReference type="KEGG" id="cuo:CUROG_06870"/>
<comment type="catalytic activity">
    <reaction evidence="12">
        <text>L-proline(in) + Na(+)(in) = L-proline(out) + Na(+)(out)</text>
        <dbReference type="Rhea" id="RHEA:28967"/>
        <dbReference type="ChEBI" id="CHEBI:29101"/>
        <dbReference type="ChEBI" id="CHEBI:60039"/>
    </reaction>
</comment>
<comment type="function">
    <text evidence="14">Catalyzes the sodium-dependent uptake of extracellular L-proline.</text>
</comment>
<keyword evidence="3 14" id="KW-0813">Transport</keyword>
<keyword evidence="7 14" id="KW-1133">Transmembrane helix</keyword>
<sequence>MTFSKEWTLLSELSWFVTAMVIYLIAMLLIGLYSFNQTDEYEDYMLAGRNLHPFPAALSAGASDMSGWLLMGLPGALYMLGFSEMWMAIGLLIGAWVNWWVTAPRLRAYTEVANNSITLPSFLENRFHDRSHVLRVVAGIVILVFFTFYVSSGMVAGGRYFESTFEGDYMTGLIVIAGVTVAYTFVGGFLAVSYTDTVQGIIMFVSLLLVPVIALFAMDDPSAIWTYQTENAYGLESIEPNPHWFSLFTGVSFVTIISNLAWGLGYFGQPHIIVRFMALRSPADAKAGMRYGIGWMFLCLVGAVFVAIIGPAFFGMDPDIAITDQENFETIFLDMGRILFHPLIAGLVLTAVLAAIMSTISSQLLVVSSALIEDIYKGLINKNASDSMLKNLSRISVIVVAVFAGIIAANPDAGILALVEFAWAGFGASFGPVILGALFWRRLNAAGAAAGLATGAIVAFIWGGLPSFGIIEKPFGLYEMIPGVAANIIVMVAVTLATKAPSKEITDTFDKAIALSKAAAEDPEKDFEEAAEDIEAQGATAK</sequence>
<dbReference type="NCBIfam" id="TIGR02121">
    <property type="entry name" value="Na_Pro_sym"/>
    <property type="match status" value="1"/>
</dbReference>
<dbReference type="GO" id="GO:0031402">
    <property type="term" value="F:sodium ion binding"/>
    <property type="evidence" value="ECO:0007669"/>
    <property type="project" value="UniProtKB-UniRule"/>
</dbReference>
<keyword evidence="8 14" id="KW-0915">Sodium</keyword>
<evidence type="ECO:0000256" key="10">
    <source>
        <dbReference type="ARBA" id="ARBA00023136"/>
    </source>
</evidence>
<keyword evidence="5 14" id="KW-0812">Transmembrane</keyword>
<evidence type="ECO:0000256" key="13">
    <source>
        <dbReference type="RuleBase" id="RU362091"/>
    </source>
</evidence>
<evidence type="ECO:0000256" key="5">
    <source>
        <dbReference type="ARBA" id="ARBA00022692"/>
    </source>
</evidence>
<gene>
    <name evidence="16" type="primary">putP</name>
    <name evidence="16" type="ORF">CUROG_06870</name>
</gene>
<feature type="transmembrane region" description="Helical" evidence="14">
    <location>
        <begin position="170"/>
        <end position="194"/>
    </location>
</feature>